<keyword evidence="2" id="KW-1185">Reference proteome</keyword>
<protein>
    <recommendedName>
        <fullName evidence="3">Glutamate decarboxylase</fullName>
    </recommendedName>
</protein>
<organism evidence="1 2">
    <name type="scientific">Anaerosporomusa subterranea</name>
    <dbReference type="NCBI Taxonomy" id="1794912"/>
    <lineage>
        <taxon>Bacteria</taxon>
        <taxon>Bacillati</taxon>
        <taxon>Bacillota</taxon>
        <taxon>Negativicutes</taxon>
        <taxon>Acetonemataceae</taxon>
        <taxon>Anaerosporomusa</taxon>
    </lineage>
</organism>
<comment type="caution">
    <text evidence="1">The sequence shown here is derived from an EMBL/GenBank/DDBJ whole genome shotgun (WGS) entry which is preliminary data.</text>
</comment>
<dbReference type="RefSeq" id="WP_066238492.1">
    <property type="nucleotide sequence ID" value="NZ_LSGP01000013.1"/>
</dbReference>
<accession>A0A154BSU3</accession>
<dbReference type="Proteomes" id="UP000076268">
    <property type="component" value="Unassembled WGS sequence"/>
</dbReference>
<dbReference type="AlphaFoldDB" id="A0A154BSU3"/>
<dbReference type="EMBL" id="LSGP01000013">
    <property type="protein sequence ID" value="KYZ76989.1"/>
    <property type="molecule type" value="Genomic_DNA"/>
</dbReference>
<sequence length="65" mass="7003">MWTVIYIAAGRSQADKIRSTLLEGGVLADARPVGMSLSGDGLFEILVLESEAEEANLILCRHTIT</sequence>
<name>A0A154BSU3_ANASB</name>
<evidence type="ECO:0000313" key="2">
    <source>
        <dbReference type="Proteomes" id="UP000076268"/>
    </source>
</evidence>
<evidence type="ECO:0008006" key="3">
    <source>
        <dbReference type="Google" id="ProtNLM"/>
    </source>
</evidence>
<dbReference type="STRING" id="1794912.AXX12_02270"/>
<proteinExistence type="predicted"/>
<dbReference type="OrthoDB" id="1684603at2"/>
<reference evidence="1 2" key="1">
    <citation type="submission" date="2016-02" db="EMBL/GenBank/DDBJ databases">
        <title>Anaerosporomusa subterraneum gen. nov., sp. nov., a spore-forming obligate anaerobe isolated from saprolite.</title>
        <authorList>
            <person name="Choi J.K."/>
            <person name="Shah M."/>
            <person name="Yee N."/>
        </authorList>
    </citation>
    <scope>NUCLEOTIDE SEQUENCE [LARGE SCALE GENOMIC DNA]</scope>
    <source>
        <strain evidence="1 2">RU4</strain>
    </source>
</reference>
<evidence type="ECO:0000313" key="1">
    <source>
        <dbReference type="EMBL" id="KYZ76989.1"/>
    </source>
</evidence>
<gene>
    <name evidence="1" type="ORF">AXX12_02270</name>
</gene>